<name>A0ABV8BRJ6_9PSEU</name>
<organism evidence="2 3">
    <name type="scientific">Lentzea rhizosphaerae</name>
    <dbReference type="NCBI Taxonomy" id="2041025"/>
    <lineage>
        <taxon>Bacteria</taxon>
        <taxon>Bacillati</taxon>
        <taxon>Actinomycetota</taxon>
        <taxon>Actinomycetes</taxon>
        <taxon>Pseudonocardiales</taxon>
        <taxon>Pseudonocardiaceae</taxon>
        <taxon>Lentzea</taxon>
    </lineage>
</organism>
<proteinExistence type="predicted"/>
<gene>
    <name evidence="2" type="ORF">ACFOWZ_16130</name>
</gene>
<dbReference type="Proteomes" id="UP001595690">
    <property type="component" value="Unassembled WGS sequence"/>
</dbReference>
<dbReference type="EMBL" id="JBHRZI010000014">
    <property type="protein sequence ID" value="MFC3893006.1"/>
    <property type="molecule type" value="Genomic_DNA"/>
</dbReference>
<feature type="region of interest" description="Disordered" evidence="1">
    <location>
        <begin position="47"/>
        <end position="66"/>
    </location>
</feature>
<reference evidence="3" key="1">
    <citation type="journal article" date="2019" name="Int. J. Syst. Evol. Microbiol.">
        <title>The Global Catalogue of Microorganisms (GCM) 10K type strain sequencing project: providing services to taxonomists for standard genome sequencing and annotation.</title>
        <authorList>
            <consortium name="The Broad Institute Genomics Platform"/>
            <consortium name="The Broad Institute Genome Sequencing Center for Infectious Disease"/>
            <person name="Wu L."/>
            <person name="Ma J."/>
        </authorList>
    </citation>
    <scope>NUCLEOTIDE SEQUENCE [LARGE SCALE GENOMIC DNA]</scope>
    <source>
        <strain evidence="3">CGMCC 4.7405</strain>
    </source>
</reference>
<dbReference type="RefSeq" id="WP_382373183.1">
    <property type="nucleotide sequence ID" value="NZ_JBHRZI010000014.1"/>
</dbReference>
<keyword evidence="3" id="KW-1185">Reference proteome</keyword>
<accession>A0ABV8BRJ6</accession>
<evidence type="ECO:0000313" key="3">
    <source>
        <dbReference type="Proteomes" id="UP001595690"/>
    </source>
</evidence>
<evidence type="ECO:0000256" key="1">
    <source>
        <dbReference type="SAM" id="MobiDB-lite"/>
    </source>
</evidence>
<evidence type="ECO:0000313" key="2">
    <source>
        <dbReference type="EMBL" id="MFC3893006.1"/>
    </source>
</evidence>
<comment type="caution">
    <text evidence="2">The sequence shown here is derived from an EMBL/GenBank/DDBJ whole genome shotgun (WGS) entry which is preliminary data.</text>
</comment>
<protein>
    <submittedName>
        <fullName evidence="2">Uncharacterized protein</fullName>
    </submittedName>
</protein>
<sequence>MAVIPEDLVQWGGTDSGDSQLWLPAGERDDWPTTIVLGLLTGAVSASPFPDDFPSGRPQFSTNSYA</sequence>